<dbReference type="PaxDb" id="121845-A0A3Q0JJL0"/>
<evidence type="ECO:0000313" key="1">
    <source>
        <dbReference type="Proteomes" id="UP000079169"/>
    </source>
</evidence>
<dbReference type="GeneID" id="113471772"/>
<organism evidence="1 2">
    <name type="scientific">Diaphorina citri</name>
    <name type="common">Asian citrus psyllid</name>
    <dbReference type="NCBI Taxonomy" id="121845"/>
    <lineage>
        <taxon>Eukaryota</taxon>
        <taxon>Metazoa</taxon>
        <taxon>Ecdysozoa</taxon>
        <taxon>Arthropoda</taxon>
        <taxon>Hexapoda</taxon>
        <taxon>Insecta</taxon>
        <taxon>Pterygota</taxon>
        <taxon>Neoptera</taxon>
        <taxon>Paraneoptera</taxon>
        <taxon>Hemiptera</taxon>
        <taxon>Sternorrhyncha</taxon>
        <taxon>Psylloidea</taxon>
        <taxon>Psyllidae</taxon>
        <taxon>Diaphorininae</taxon>
        <taxon>Diaphorina</taxon>
    </lineage>
</organism>
<keyword evidence="1" id="KW-1185">Reference proteome</keyword>
<dbReference type="KEGG" id="dci:113471772"/>
<evidence type="ECO:0000313" key="2">
    <source>
        <dbReference type="RefSeq" id="XP_026686980.1"/>
    </source>
</evidence>
<reference evidence="2" key="1">
    <citation type="submission" date="2025-08" db="UniProtKB">
        <authorList>
            <consortium name="RefSeq"/>
        </authorList>
    </citation>
    <scope>IDENTIFICATION</scope>
</reference>
<dbReference type="AlphaFoldDB" id="A0A3Q0JJL0"/>
<accession>A0A3Q0JJL0</accession>
<dbReference type="RefSeq" id="XP_026686980.1">
    <property type="nucleotide sequence ID" value="XM_026831179.1"/>
</dbReference>
<dbReference type="Proteomes" id="UP000079169">
    <property type="component" value="Unplaced"/>
</dbReference>
<gene>
    <name evidence="2" type="primary">LOC113471772</name>
</gene>
<protein>
    <submittedName>
        <fullName evidence="2">Uncharacterized protein LOC113471772</fullName>
    </submittedName>
</protein>
<proteinExistence type="predicted"/>
<name>A0A3Q0JJL0_DIACI</name>
<sequence>MDLHRKSLTVNEILIALEEDECQNDIETTITIFPPDNCNDPLRTIGDHPYNLYYGNFFGGLPLLEHLNEKSIFATCTMSYERE</sequence>